<name>A0A5L4M808_CAMFE</name>
<dbReference type="EMBL" id="AABQDW010000008">
    <property type="protein sequence ID" value="EAI5408147.1"/>
    <property type="molecule type" value="Genomic_DNA"/>
</dbReference>
<dbReference type="EMBL" id="AACCXM010000001">
    <property type="protein sequence ID" value="EAK0468316.1"/>
    <property type="molecule type" value="Genomic_DNA"/>
</dbReference>
<evidence type="ECO:0000313" key="1">
    <source>
        <dbReference type="EMBL" id="EAI5408147.1"/>
    </source>
</evidence>
<dbReference type="Proteomes" id="UP000557842">
    <property type="component" value="Unassembled WGS sequence"/>
</dbReference>
<gene>
    <name evidence="2" type="ORF">AAH17_00805</name>
    <name evidence="3" type="ORF">AAH24_02865</name>
    <name evidence="1" type="ORF">BVH53_05465</name>
</gene>
<dbReference type="EMBL" id="AACCXK010000001">
    <property type="protein sequence ID" value="EAK0452205.1"/>
    <property type="molecule type" value="Genomic_DNA"/>
</dbReference>
<sequence>MRVLLWILGIIAVLFISAYTILFTSFGNSLMKPYVEKIATQKSGMKIELKKFKVGLSKADIQAAINSELNLTVTGSYNLIKKNFDLNYTAQTRSLNSFGIDIKDNISLNGDMIGNLNNFVVNGAGILVGSNMRFAIRVVNLKPLELKLDAKSLNLAQISTIALHKPYIIGHLDATADISYANNGYQGDANLNIKKANTNNELIQNDFNISLPSNFFITAKSDIKLSGDIATAKTVIKSPIAVAAALNSVYNISNNKLNTDLNLNIPDLLKLEPLIKQSLKGEITLNANTQIDANKLSFLDAQIKGLGGIVIAKLKDNKIDADIKNIKLDELLKIASLPAIADGSINGIADINDINIPSKTNGSANLKITNSKLKSNELNKLINTEIKKDIPFTGDAKAIFQDGILNLNSILSSEILRVDKFHSIYNLDSKDANASLQMSIPSLNALGNLTGKTLNGSAELNAEAVIKATKLDNLSLNIKAMDGVINANLKNNTLKANIKDILAENLFVLIGQKPLFDGVINAELNLDSIDIKNLNGKGVIDLNNATLNAANLKEMTKKDFPNNIKFRAEFKPTFTNSIAYFMSNLSSNLINIDKFEGSFDINKLALDATYLANINDISKFEFLIGKKLIGSLNANGKAQYKDTLYLTLNSDLLKSKLKSELKNGILTLNLDKFSVQELLKMADYDPFYEGISNLNAKYDLNGAKGNFKIDLLEGKLAKSGLTNAISIALNQDITEEVFKDGYVKGDINKDIITFNAQMSSPKSDVNVTKGSINMLNSKIFIPIDTNIEKTDLQIEVSGTTKEPKYAFKSSYLKTKIEKEMDRGLKKLFNSDENKTNDAKDIIKGLKNLF</sequence>
<evidence type="ECO:0000313" key="3">
    <source>
        <dbReference type="EMBL" id="EAK0468316.1"/>
    </source>
</evidence>
<dbReference type="AlphaFoldDB" id="A0A5L4M808"/>
<comment type="caution">
    <text evidence="2">The sequence shown here is derived from an EMBL/GenBank/DDBJ whole genome shotgun (WGS) entry which is preliminary data.</text>
</comment>
<accession>A0A5L4M808</accession>
<proteinExistence type="predicted"/>
<protein>
    <recommendedName>
        <fullName evidence="5">Periplasmic protein</fullName>
    </recommendedName>
</protein>
<reference evidence="2 4" key="1">
    <citation type="submission" date="2018-05" db="EMBL/GenBank/DDBJ databases">
        <authorList>
            <consortium name="PulseNet: The National Subtyping Network for Foodborne Disease Surveillance"/>
            <person name="Tarr C.L."/>
            <person name="Trees E."/>
            <person name="Katz L.S."/>
            <person name="Carleton-Romer H.A."/>
            <person name="Stroika S."/>
            <person name="Kucerova Z."/>
            <person name="Roache K.F."/>
            <person name="Sabol A.L."/>
            <person name="Besser J."/>
            <person name="Gerner-Smidt P."/>
        </authorList>
    </citation>
    <scope>NUCLEOTIDE SEQUENCE</scope>
    <source>
        <strain evidence="2">2014D-0197</strain>
        <strain evidence="1 4">2016D-0221</strain>
        <strain evidence="3">D4313</strain>
    </source>
</reference>
<evidence type="ECO:0000313" key="4">
    <source>
        <dbReference type="Proteomes" id="UP000557842"/>
    </source>
</evidence>
<evidence type="ECO:0000313" key="2">
    <source>
        <dbReference type="EMBL" id="EAK0452205.1"/>
    </source>
</evidence>
<organism evidence="2">
    <name type="scientific">Campylobacter fetus</name>
    <dbReference type="NCBI Taxonomy" id="196"/>
    <lineage>
        <taxon>Bacteria</taxon>
        <taxon>Pseudomonadati</taxon>
        <taxon>Campylobacterota</taxon>
        <taxon>Epsilonproteobacteria</taxon>
        <taxon>Campylobacterales</taxon>
        <taxon>Campylobacteraceae</taxon>
        <taxon>Campylobacter</taxon>
    </lineage>
</organism>
<dbReference type="RefSeq" id="WP_111738181.1">
    <property type="nucleotide sequence ID" value="NZ_AABUZP020000005.1"/>
</dbReference>
<evidence type="ECO:0008006" key="5">
    <source>
        <dbReference type="Google" id="ProtNLM"/>
    </source>
</evidence>